<evidence type="ECO:0000313" key="2">
    <source>
        <dbReference type="EMBL" id="MXR22404.1"/>
    </source>
</evidence>
<accession>A0A6B0SKR7</accession>
<proteinExistence type="predicted"/>
<keyword evidence="1" id="KW-0472">Membrane</keyword>
<keyword evidence="1" id="KW-1133">Transmembrane helix</keyword>
<feature type="transmembrane region" description="Helical" evidence="1">
    <location>
        <begin position="6"/>
        <end position="24"/>
    </location>
</feature>
<reference evidence="2 3" key="1">
    <citation type="submission" date="2019-12" db="EMBL/GenBank/DDBJ databases">
        <title>Isolation and characterization of three novel carbon monoxide-oxidizing members of Halobacteria from salione crusts and soils.</title>
        <authorList>
            <person name="Myers M.R."/>
            <person name="King G.M."/>
        </authorList>
    </citation>
    <scope>NUCLEOTIDE SEQUENCE [LARGE SCALE GENOMIC DNA]</scope>
    <source>
        <strain evidence="2 3">PCN9</strain>
    </source>
</reference>
<sequence length="87" mass="8939">MSGVDWVLTVGGWLAFVGLGYVVVADESRLAWARTSAGRSWVRRLSVLGAVLVAVAAGSFSVWPPGGVYVLAIAGVFAYLAGVLATA</sequence>
<keyword evidence="1" id="KW-0812">Transmembrane</keyword>
<feature type="transmembrane region" description="Helical" evidence="1">
    <location>
        <begin position="45"/>
        <end position="63"/>
    </location>
</feature>
<dbReference type="EMBL" id="WUUU01000270">
    <property type="protein sequence ID" value="MXR22404.1"/>
    <property type="molecule type" value="Genomic_DNA"/>
</dbReference>
<comment type="caution">
    <text evidence="2">The sequence shown here is derived from an EMBL/GenBank/DDBJ whole genome shotgun (WGS) entry which is preliminary data.</text>
</comment>
<dbReference type="Proteomes" id="UP000471521">
    <property type="component" value="Unassembled WGS sequence"/>
</dbReference>
<feature type="non-terminal residue" evidence="2">
    <location>
        <position position="87"/>
    </location>
</feature>
<protein>
    <submittedName>
        <fullName evidence="2">Uncharacterized protein</fullName>
    </submittedName>
</protein>
<dbReference type="OrthoDB" id="387064at2157"/>
<evidence type="ECO:0000256" key="1">
    <source>
        <dbReference type="SAM" id="Phobius"/>
    </source>
</evidence>
<organism evidence="2 3">
    <name type="scientific">Halobacterium bonnevillei</name>
    <dbReference type="NCBI Taxonomy" id="2692200"/>
    <lineage>
        <taxon>Archaea</taxon>
        <taxon>Methanobacteriati</taxon>
        <taxon>Methanobacteriota</taxon>
        <taxon>Stenosarchaea group</taxon>
        <taxon>Halobacteria</taxon>
        <taxon>Halobacteriales</taxon>
        <taxon>Halobacteriaceae</taxon>
        <taxon>Halobacterium</taxon>
    </lineage>
</organism>
<evidence type="ECO:0000313" key="3">
    <source>
        <dbReference type="Proteomes" id="UP000471521"/>
    </source>
</evidence>
<gene>
    <name evidence="2" type="ORF">GRX66_18120</name>
</gene>
<name>A0A6B0SKR7_9EURY</name>
<feature type="transmembrane region" description="Helical" evidence="1">
    <location>
        <begin position="69"/>
        <end position="86"/>
    </location>
</feature>
<keyword evidence="3" id="KW-1185">Reference proteome</keyword>
<dbReference type="RefSeq" id="WP_159527741.1">
    <property type="nucleotide sequence ID" value="NZ_WUUU01000270.1"/>
</dbReference>
<dbReference type="AlphaFoldDB" id="A0A6B0SKR7"/>